<dbReference type="GO" id="GO:0016887">
    <property type="term" value="F:ATP hydrolysis activity"/>
    <property type="evidence" value="ECO:0007669"/>
    <property type="project" value="InterPro"/>
</dbReference>
<dbReference type="Proteomes" id="UP000250991">
    <property type="component" value="Unassembled WGS sequence"/>
</dbReference>
<dbReference type="GO" id="GO:0006298">
    <property type="term" value="P:mismatch repair"/>
    <property type="evidence" value="ECO:0007669"/>
    <property type="project" value="InterPro"/>
</dbReference>
<evidence type="ECO:0000256" key="2">
    <source>
        <dbReference type="SAM" id="MobiDB-lite"/>
    </source>
</evidence>
<dbReference type="InterPro" id="IPR036890">
    <property type="entry name" value="HATPase_C_sf"/>
</dbReference>
<dbReference type="InterPro" id="IPR014762">
    <property type="entry name" value="DNA_mismatch_repair_CS"/>
</dbReference>
<dbReference type="GO" id="GO:0005524">
    <property type="term" value="F:ATP binding"/>
    <property type="evidence" value="ECO:0007669"/>
    <property type="project" value="InterPro"/>
</dbReference>
<dbReference type="InterPro" id="IPR002099">
    <property type="entry name" value="MutL/Mlh/PMS"/>
</dbReference>
<protein>
    <submittedName>
        <fullName evidence="3">DNA mismatch repair protein</fullName>
    </submittedName>
</protein>
<name>A0A2X3JS39_ECOLX</name>
<evidence type="ECO:0000313" key="3">
    <source>
        <dbReference type="EMBL" id="SQD07332.1"/>
    </source>
</evidence>
<dbReference type="GO" id="GO:0140664">
    <property type="term" value="F:ATP-dependent DNA damage sensor activity"/>
    <property type="evidence" value="ECO:0007669"/>
    <property type="project" value="InterPro"/>
</dbReference>
<dbReference type="GO" id="GO:0030983">
    <property type="term" value="F:mismatched DNA binding"/>
    <property type="evidence" value="ECO:0007669"/>
    <property type="project" value="InterPro"/>
</dbReference>
<dbReference type="AlphaFoldDB" id="A0A2X3JS39"/>
<dbReference type="Pfam" id="PF13589">
    <property type="entry name" value="HATPase_c_3"/>
    <property type="match status" value="1"/>
</dbReference>
<gene>
    <name evidence="3" type="primary">mutL_2</name>
    <name evidence="3" type="ORF">NCTC8009_07954</name>
</gene>
<dbReference type="EMBL" id="UARW01000010">
    <property type="protein sequence ID" value="SQD07332.1"/>
    <property type="molecule type" value="Genomic_DNA"/>
</dbReference>
<dbReference type="SUPFAM" id="SSF55874">
    <property type="entry name" value="ATPase domain of HSP90 chaperone/DNA topoisomerase II/histidine kinase"/>
    <property type="match status" value="1"/>
</dbReference>
<accession>A0A2X3JS39</accession>
<dbReference type="NCBIfam" id="TIGR00585">
    <property type="entry name" value="mutl"/>
    <property type="match status" value="1"/>
</dbReference>
<organism evidence="3 4">
    <name type="scientific">Escherichia coli</name>
    <dbReference type="NCBI Taxonomy" id="562"/>
    <lineage>
        <taxon>Bacteria</taxon>
        <taxon>Pseudomonadati</taxon>
        <taxon>Pseudomonadota</taxon>
        <taxon>Gammaproteobacteria</taxon>
        <taxon>Enterobacterales</taxon>
        <taxon>Enterobacteriaceae</taxon>
        <taxon>Escherichia</taxon>
    </lineage>
</organism>
<feature type="region of interest" description="Disordered" evidence="2">
    <location>
        <begin position="143"/>
        <end position="168"/>
    </location>
</feature>
<dbReference type="Gene3D" id="3.30.565.10">
    <property type="entry name" value="Histidine kinase-like ATPase, C-terminal domain"/>
    <property type="match status" value="1"/>
</dbReference>
<proteinExistence type="inferred from homology"/>
<comment type="similarity">
    <text evidence="1">Belongs to the DNA mismatch repair MutL/HexB family.</text>
</comment>
<sequence>MPIQVLPPQLANQIAAGEVVERPASVVKDWWKTASMQVRHVSILISNAGGAKLIRIRDNGCGIKKDELALALARHATSKIASLDDLEAIISLGFRGEALASISSVSRLTLTSRTAEQQEAWQAYAEGRDMNVTVKPAAHPVGDDAGGAGSVLQHPGAAQIPAHRENRI</sequence>
<evidence type="ECO:0000256" key="1">
    <source>
        <dbReference type="ARBA" id="ARBA00006082"/>
    </source>
</evidence>
<dbReference type="PROSITE" id="PS00058">
    <property type="entry name" value="DNA_MISMATCH_REPAIR_1"/>
    <property type="match status" value="1"/>
</dbReference>
<evidence type="ECO:0000313" key="4">
    <source>
        <dbReference type="Proteomes" id="UP000250991"/>
    </source>
</evidence>
<dbReference type="GO" id="GO:0032300">
    <property type="term" value="C:mismatch repair complex"/>
    <property type="evidence" value="ECO:0007669"/>
    <property type="project" value="InterPro"/>
</dbReference>
<dbReference type="PANTHER" id="PTHR10073">
    <property type="entry name" value="DNA MISMATCH REPAIR PROTEIN MLH, PMS, MUTL"/>
    <property type="match status" value="1"/>
</dbReference>
<dbReference type="PANTHER" id="PTHR10073:SF12">
    <property type="entry name" value="DNA MISMATCH REPAIR PROTEIN MLH1"/>
    <property type="match status" value="1"/>
</dbReference>
<reference evidence="3 4" key="1">
    <citation type="submission" date="2018-06" db="EMBL/GenBank/DDBJ databases">
        <authorList>
            <consortium name="Pathogen Informatics"/>
            <person name="Doyle S."/>
        </authorList>
    </citation>
    <scope>NUCLEOTIDE SEQUENCE [LARGE SCALE GENOMIC DNA]</scope>
    <source>
        <strain evidence="3 4">NCTC8009</strain>
    </source>
</reference>
<dbReference type="InterPro" id="IPR038973">
    <property type="entry name" value="MutL/Mlh/Pms-like"/>
</dbReference>